<dbReference type="PANTHER" id="PTHR14614:SF132">
    <property type="entry name" value="PROTEIN-LYSINE METHYLTRANSFERASE C42C1.13"/>
    <property type="match status" value="1"/>
</dbReference>
<dbReference type="Proteomes" id="UP001321749">
    <property type="component" value="Unassembled WGS sequence"/>
</dbReference>
<keyword evidence="1" id="KW-0489">Methyltransferase</keyword>
<dbReference type="SUPFAM" id="SSF53335">
    <property type="entry name" value="S-adenosyl-L-methionine-dependent methyltransferases"/>
    <property type="match status" value="1"/>
</dbReference>
<gene>
    <name evidence="1" type="ORF">QBC42DRAFT_326530</name>
</gene>
<dbReference type="Gene3D" id="3.40.50.150">
    <property type="entry name" value="Vaccinia Virus protein VP39"/>
    <property type="match status" value="1"/>
</dbReference>
<comment type="caution">
    <text evidence="1">The sequence shown here is derived from an EMBL/GenBank/DDBJ whole genome shotgun (WGS) entry which is preliminary data.</text>
</comment>
<dbReference type="Pfam" id="PF10294">
    <property type="entry name" value="Methyltransf_16"/>
    <property type="match status" value="1"/>
</dbReference>
<keyword evidence="2" id="KW-1185">Reference proteome</keyword>
<reference evidence="1" key="2">
    <citation type="submission" date="2023-06" db="EMBL/GenBank/DDBJ databases">
        <authorList>
            <consortium name="Lawrence Berkeley National Laboratory"/>
            <person name="Mondo S.J."/>
            <person name="Hensen N."/>
            <person name="Bonometti L."/>
            <person name="Westerberg I."/>
            <person name="Brannstrom I.O."/>
            <person name="Guillou S."/>
            <person name="Cros-Aarteil S."/>
            <person name="Calhoun S."/>
            <person name="Haridas S."/>
            <person name="Kuo A."/>
            <person name="Pangilinan J."/>
            <person name="Riley R."/>
            <person name="Labutti K."/>
            <person name="Andreopoulos B."/>
            <person name="Lipzen A."/>
            <person name="Chen C."/>
            <person name="Yanf M."/>
            <person name="Daum C."/>
            <person name="Ng V."/>
            <person name="Clum A."/>
            <person name="Steindorff A."/>
            <person name="Ohm R."/>
            <person name="Martin F."/>
            <person name="Silar P."/>
            <person name="Natvig D."/>
            <person name="Lalanne C."/>
            <person name="Gautier V."/>
            <person name="Ament-Velasquez S.L."/>
            <person name="Kruys A."/>
            <person name="Hutchinson M.I."/>
            <person name="Powell A.J."/>
            <person name="Barry K."/>
            <person name="Miller A.N."/>
            <person name="Grigoriev I.V."/>
            <person name="Debuchy R."/>
            <person name="Gladieux P."/>
            <person name="Thoren M.H."/>
            <person name="Johannesson H."/>
        </authorList>
    </citation>
    <scope>NUCLEOTIDE SEQUENCE</scope>
    <source>
        <strain evidence="1">PSN324</strain>
    </source>
</reference>
<dbReference type="GO" id="GO:0008757">
    <property type="term" value="F:S-adenosylmethionine-dependent methyltransferase activity"/>
    <property type="evidence" value="ECO:0007669"/>
    <property type="project" value="UniProtKB-ARBA"/>
</dbReference>
<proteinExistence type="predicted"/>
<dbReference type="AlphaFoldDB" id="A0AAV9HT06"/>
<name>A0AAV9HT06_9PEZI</name>
<evidence type="ECO:0000313" key="1">
    <source>
        <dbReference type="EMBL" id="KAK4462763.1"/>
    </source>
</evidence>
<keyword evidence="1" id="KW-0808">Transferase</keyword>
<evidence type="ECO:0000313" key="2">
    <source>
        <dbReference type="Proteomes" id="UP001321749"/>
    </source>
</evidence>
<reference evidence="1" key="1">
    <citation type="journal article" date="2023" name="Mol. Phylogenet. Evol.">
        <title>Genome-scale phylogeny and comparative genomics of the fungal order Sordariales.</title>
        <authorList>
            <person name="Hensen N."/>
            <person name="Bonometti L."/>
            <person name="Westerberg I."/>
            <person name="Brannstrom I.O."/>
            <person name="Guillou S."/>
            <person name="Cros-Aarteil S."/>
            <person name="Calhoun S."/>
            <person name="Haridas S."/>
            <person name="Kuo A."/>
            <person name="Mondo S."/>
            <person name="Pangilinan J."/>
            <person name="Riley R."/>
            <person name="LaButti K."/>
            <person name="Andreopoulos B."/>
            <person name="Lipzen A."/>
            <person name="Chen C."/>
            <person name="Yan M."/>
            <person name="Daum C."/>
            <person name="Ng V."/>
            <person name="Clum A."/>
            <person name="Steindorff A."/>
            <person name="Ohm R.A."/>
            <person name="Martin F."/>
            <person name="Silar P."/>
            <person name="Natvig D.O."/>
            <person name="Lalanne C."/>
            <person name="Gautier V."/>
            <person name="Ament-Velasquez S.L."/>
            <person name="Kruys A."/>
            <person name="Hutchinson M.I."/>
            <person name="Powell A.J."/>
            <person name="Barry K."/>
            <person name="Miller A.N."/>
            <person name="Grigoriev I.V."/>
            <person name="Debuchy R."/>
            <person name="Gladieux P."/>
            <person name="Hiltunen Thoren M."/>
            <person name="Johannesson H."/>
        </authorList>
    </citation>
    <scope>NUCLEOTIDE SEQUENCE</scope>
    <source>
        <strain evidence="1">PSN324</strain>
    </source>
</reference>
<accession>A0AAV9HT06</accession>
<dbReference type="EMBL" id="MU864968">
    <property type="protein sequence ID" value="KAK4462763.1"/>
    <property type="molecule type" value="Genomic_DNA"/>
</dbReference>
<dbReference type="PANTHER" id="PTHR14614">
    <property type="entry name" value="HEPATOCELLULAR CARCINOMA-ASSOCIATED ANTIGEN"/>
    <property type="match status" value="1"/>
</dbReference>
<sequence length="389" mass="42702">MHYIKLLRPPVIEKVRSEPILKIVLAITTDLGDAYLSPRDPIDLVVVGAYTVQKDGREQLVPVNLTQRSAPKWRSGMRVLKIDVPLPAHPITTVQVRPLNRQLTAMGTTDIWPPTGQGLIMTAFSDIGQKDPVCFRSLRLPTPDNQTIQVEEDMGDSIARHIWDSGIATASLIADMFMVNNSSNSNGNNNVNNGVAMPSFRSLLQRRRQADSPLKILEIGCGIGTLGIAMARILASCSPPSPKVLMTDLPEAEERARANIARQASAPGDVSSILDFESLDWEDGKLGVFGEKVQAEAWDLVIVSDCTYNTDTLLPLVQTLSAVRQLSAEKNDGGGPKVFLATKSRHSSEREFFDLMEGEGWAIEEESVIPLPHIDGEAKPIEVYLFDKK</sequence>
<dbReference type="GO" id="GO:0005829">
    <property type="term" value="C:cytosol"/>
    <property type="evidence" value="ECO:0007669"/>
    <property type="project" value="TreeGrafter"/>
</dbReference>
<dbReference type="GO" id="GO:0032259">
    <property type="term" value="P:methylation"/>
    <property type="evidence" value="ECO:0007669"/>
    <property type="project" value="UniProtKB-KW"/>
</dbReference>
<dbReference type="InterPro" id="IPR029063">
    <property type="entry name" value="SAM-dependent_MTases_sf"/>
</dbReference>
<organism evidence="1 2">
    <name type="scientific">Cladorrhinum samala</name>
    <dbReference type="NCBI Taxonomy" id="585594"/>
    <lineage>
        <taxon>Eukaryota</taxon>
        <taxon>Fungi</taxon>
        <taxon>Dikarya</taxon>
        <taxon>Ascomycota</taxon>
        <taxon>Pezizomycotina</taxon>
        <taxon>Sordariomycetes</taxon>
        <taxon>Sordariomycetidae</taxon>
        <taxon>Sordariales</taxon>
        <taxon>Podosporaceae</taxon>
        <taxon>Cladorrhinum</taxon>
    </lineage>
</organism>
<dbReference type="CDD" id="cd02440">
    <property type="entry name" value="AdoMet_MTases"/>
    <property type="match status" value="1"/>
</dbReference>
<dbReference type="InterPro" id="IPR019410">
    <property type="entry name" value="Methyltransf_16"/>
</dbReference>
<protein>
    <submittedName>
        <fullName evidence="1">Methyltransferase-domain-containing protein</fullName>
    </submittedName>
</protein>